<organism evidence="2 3">
    <name type="scientific">Methanocaldococcus jannaschii</name>
    <dbReference type="NCBI Taxonomy" id="2190"/>
    <lineage>
        <taxon>Archaea</taxon>
        <taxon>Methanobacteriati</taxon>
        <taxon>Methanobacteriota</taxon>
        <taxon>Methanomada group</taxon>
        <taxon>Methanococci</taxon>
        <taxon>Methanococcales</taxon>
        <taxon>Methanocaldococcaceae</taxon>
        <taxon>Methanocaldococcus</taxon>
    </lineage>
</organism>
<dbReference type="RefSeq" id="WP_010870313.1">
    <property type="nucleotide sequence ID" value="NC_000909.1"/>
</dbReference>
<keyword evidence="1" id="KW-1133">Transmembrane helix</keyword>
<protein>
    <recommendedName>
        <fullName evidence="4">DUF5673 domain-containing protein</fullName>
    </recommendedName>
</protein>
<evidence type="ECO:0000313" key="3">
    <source>
        <dbReference type="Proteomes" id="UP000645676"/>
    </source>
</evidence>
<sequence length="172" mass="20073">MNSYGVILISYVGLIKLALAGILCYGIYLAIKSEKNLIKDALFVYKDNNFNVFGKKYALMIFLAFGFPIFFIGSFLYLFWEKLPEGFRFSLTFAITFFVLFIFGLLFVKYKIRVCKNGIYVGFRFITWKGFEGYKIENNKIILIGKKGVTYPVHLKYSKELEDIIKNYLKKI</sequence>
<gene>
    <name evidence="2" type="ORF">HA335_01655</name>
</gene>
<reference evidence="2" key="1">
    <citation type="journal article" date="2020" name="bioRxiv">
        <title>A rank-normalized archaeal taxonomy based on genome phylogeny resolves widespread incomplete and uneven classifications.</title>
        <authorList>
            <person name="Rinke C."/>
            <person name="Chuvochina M."/>
            <person name="Mussig A.J."/>
            <person name="Chaumeil P.-A."/>
            <person name="Waite D.W."/>
            <person name="Whitman W.B."/>
            <person name="Parks D.H."/>
            <person name="Hugenholtz P."/>
        </authorList>
    </citation>
    <scope>NUCLEOTIDE SEQUENCE</scope>
    <source>
        <strain evidence="2">UBA8849</strain>
    </source>
</reference>
<evidence type="ECO:0008006" key="4">
    <source>
        <dbReference type="Google" id="ProtNLM"/>
    </source>
</evidence>
<keyword evidence="1" id="KW-0812">Transmembrane</keyword>
<dbReference type="AlphaFoldDB" id="A0A832T6I4"/>
<proteinExistence type="predicted"/>
<feature type="transmembrane region" description="Helical" evidence="1">
    <location>
        <begin position="57"/>
        <end position="80"/>
    </location>
</feature>
<keyword evidence="1" id="KW-0472">Membrane</keyword>
<accession>A0A832T6I4</accession>
<dbReference type="EMBL" id="DUJR01000007">
    <property type="protein sequence ID" value="HII59278.1"/>
    <property type="molecule type" value="Genomic_DNA"/>
</dbReference>
<comment type="caution">
    <text evidence="2">The sequence shown here is derived from an EMBL/GenBank/DDBJ whole genome shotgun (WGS) entry which is preliminary data.</text>
</comment>
<name>A0A832T6I4_9EURY</name>
<feature type="transmembrane region" description="Helical" evidence="1">
    <location>
        <begin position="6"/>
        <end position="31"/>
    </location>
</feature>
<evidence type="ECO:0000256" key="1">
    <source>
        <dbReference type="SAM" id="Phobius"/>
    </source>
</evidence>
<evidence type="ECO:0000313" key="2">
    <source>
        <dbReference type="EMBL" id="HII59278.1"/>
    </source>
</evidence>
<dbReference type="Proteomes" id="UP000645676">
    <property type="component" value="Unassembled WGS sequence"/>
</dbReference>
<feature type="transmembrane region" description="Helical" evidence="1">
    <location>
        <begin position="86"/>
        <end position="108"/>
    </location>
</feature>